<dbReference type="Pfam" id="PF18993">
    <property type="entry name" value="Rv0078B"/>
    <property type="match status" value="1"/>
</dbReference>
<proteinExistence type="predicted"/>
<name>A0ABP4ZRF8_9MICO</name>
<sequence>MAATYVEKFQMIVDMFELGVQAYRQRMRREHPEASDEEIEERVRTWLLLPSDRLGNRIHLPARG</sequence>
<dbReference type="EMBL" id="BAAANL010000006">
    <property type="protein sequence ID" value="GAA1868935.1"/>
    <property type="molecule type" value="Genomic_DNA"/>
</dbReference>
<comment type="caution">
    <text evidence="1">The sequence shown here is derived from an EMBL/GenBank/DDBJ whole genome shotgun (WGS) entry which is preliminary data.</text>
</comment>
<evidence type="ECO:0000313" key="2">
    <source>
        <dbReference type="Proteomes" id="UP001501094"/>
    </source>
</evidence>
<organism evidence="1 2">
    <name type="scientific">Myceligenerans crystallogenes</name>
    <dbReference type="NCBI Taxonomy" id="316335"/>
    <lineage>
        <taxon>Bacteria</taxon>
        <taxon>Bacillati</taxon>
        <taxon>Actinomycetota</taxon>
        <taxon>Actinomycetes</taxon>
        <taxon>Micrococcales</taxon>
        <taxon>Promicromonosporaceae</taxon>
        <taxon>Myceligenerans</taxon>
    </lineage>
</organism>
<gene>
    <name evidence="1" type="ORF">GCM10009751_29500</name>
</gene>
<accession>A0ABP4ZRF8</accession>
<protein>
    <submittedName>
        <fullName evidence="1">Uncharacterized protein</fullName>
    </submittedName>
</protein>
<dbReference type="InterPro" id="IPR044054">
    <property type="entry name" value="Rv0078B"/>
</dbReference>
<dbReference type="Proteomes" id="UP001501094">
    <property type="component" value="Unassembled WGS sequence"/>
</dbReference>
<keyword evidence="2" id="KW-1185">Reference proteome</keyword>
<evidence type="ECO:0000313" key="1">
    <source>
        <dbReference type="EMBL" id="GAA1868935.1"/>
    </source>
</evidence>
<reference evidence="2" key="1">
    <citation type="journal article" date="2019" name="Int. J. Syst. Evol. Microbiol.">
        <title>The Global Catalogue of Microorganisms (GCM) 10K type strain sequencing project: providing services to taxonomists for standard genome sequencing and annotation.</title>
        <authorList>
            <consortium name="The Broad Institute Genomics Platform"/>
            <consortium name="The Broad Institute Genome Sequencing Center for Infectious Disease"/>
            <person name="Wu L."/>
            <person name="Ma J."/>
        </authorList>
    </citation>
    <scope>NUCLEOTIDE SEQUENCE [LARGE SCALE GENOMIC DNA]</scope>
    <source>
        <strain evidence="2">JCM 14326</strain>
    </source>
</reference>
<dbReference type="RefSeq" id="WP_344104269.1">
    <property type="nucleotide sequence ID" value="NZ_BAAANL010000006.1"/>
</dbReference>